<dbReference type="PANTHER" id="PTHR22950:SF461">
    <property type="entry name" value="AMINO ACID TRANSPORTER TRANSMEMBRANE DOMAIN-CONTAINING PROTEIN"/>
    <property type="match status" value="1"/>
</dbReference>
<gene>
    <name evidence="9" type="ORF">EYC80_004916</name>
</gene>
<feature type="transmembrane region" description="Helical" evidence="7">
    <location>
        <begin position="215"/>
        <end position="233"/>
    </location>
</feature>
<comment type="similarity">
    <text evidence="2">Belongs to the amino acid/polyamine transporter 2 family.</text>
</comment>
<feature type="region of interest" description="Disordered" evidence="6">
    <location>
        <begin position="85"/>
        <end position="111"/>
    </location>
</feature>
<evidence type="ECO:0000256" key="4">
    <source>
        <dbReference type="ARBA" id="ARBA00022989"/>
    </source>
</evidence>
<evidence type="ECO:0000256" key="6">
    <source>
        <dbReference type="SAM" id="MobiDB-lite"/>
    </source>
</evidence>
<feature type="transmembrane region" description="Helical" evidence="7">
    <location>
        <begin position="245"/>
        <end position="263"/>
    </location>
</feature>
<dbReference type="InterPro" id="IPR013057">
    <property type="entry name" value="AA_transpt_TM"/>
</dbReference>
<organism evidence="9 10">
    <name type="scientific">Monilinia laxa</name>
    <name type="common">Brown rot fungus</name>
    <name type="synonym">Sclerotinia laxa</name>
    <dbReference type="NCBI Taxonomy" id="61186"/>
    <lineage>
        <taxon>Eukaryota</taxon>
        <taxon>Fungi</taxon>
        <taxon>Dikarya</taxon>
        <taxon>Ascomycota</taxon>
        <taxon>Pezizomycotina</taxon>
        <taxon>Leotiomycetes</taxon>
        <taxon>Helotiales</taxon>
        <taxon>Sclerotiniaceae</taxon>
        <taxon>Monilinia</taxon>
    </lineage>
</organism>
<dbReference type="OrthoDB" id="40134at2759"/>
<dbReference type="GO" id="GO:0015179">
    <property type="term" value="F:L-amino acid transmembrane transporter activity"/>
    <property type="evidence" value="ECO:0007669"/>
    <property type="project" value="TreeGrafter"/>
</dbReference>
<dbReference type="Pfam" id="PF01490">
    <property type="entry name" value="Aa_trans"/>
    <property type="match status" value="1"/>
</dbReference>
<evidence type="ECO:0000313" key="9">
    <source>
        <dbReference type="EMBL" id="KAB8303503.1"/>
    </source>
</evidence>
<keyword evidence="3 7" id="KW-0812">Transmembrane</keyword>
<accession>A0A5N6KIA2</accession>
<comment type="caution">
    <text evidence="9">The sequence shown here is derived from an EMBL/GenBank/DDBJ whole genome shotgun (WGS) entry which is preliminary data.</text>
</comment>
<evidence type="ECO:0000256" key="5">
    <source>
        <dbReference type="ARBA" id="ARBA00023136"/>
    </source>
</evidence>
<feature type="transmembrane region" description="Helical" evidence="7">
    <location>
        <begin position="275"/>
        <end position="295"/>
    </location>
</feature>
<dbReference type="GO" id="GO:0016020">
    <property type="term" value="C:membrane"/>
    <property type="evidence" value="ECO:0007669"/>
    <property type="project" value="UniProtKB-SubCell"/>
</dbReference>
<protein>
    <recommendedName>
        <fullName evidence="8">Amino acid transporter transmembrane domain-containing protein</fullName>
    </recommendedName>
</protein>
<evidence type="ECO:0000313" key="10">
    <source>
        <dbReference type="Proteomes" id="UP000326757"/>
    </source>
</evidence>
<comment type="subcellular location">
    <subcellularLocation>
        <location evidence="1">Membrane</location>
        <topology evidence="1">Multi-pass membrane protein</topology>
    </subcellularLocation>
</comment>
<feature type="transmembrane region" description="Helical" evidence="7">
    <location>
        <begin position="333"/>
        <end position="352"/>
    </location>
</feature>
<feature type="transmembrane region" description="Helical" evidence="7">
    <location>
        <begin position="541"/>
        <end position="563"/>
    </location>
</feature>
<feature type="transmembrane region" description="Helical" evidence="7">
    <location>
        <begin position="160"/>
        <end position="184"/>
    </location>
</feature>
<evidence type="ECO:0000256" key="2">
    <source>
        <dbReference type="ARBA" id="ARBA00008066"/>
    </source>
</evidence>
<feature type="domain" description="Amino acid transporter transmembrane" evidence="8">
    <location>
        <begin position="133"/>
        <end position="504"/>
    </location>
</feature>
<proteinExistence type="inferred from homology"/>
<keyword evidence="5 7" id="KW-0472">Membrane</keyword>
<evidence type="ECO:0000256" key="7">
    <source>
        <dbReference type="SAM" id="Phobius"/>
    </source>
</evidence>
<reference evidence="9 10" key="1">
    <citation type="submission" date="2019-06" db="EMBL/GenBank/DDBJ databases">
        <title>Genome Sequence of the Brown Rot Fungal Pathogen Monilinia laxa.</title>
        <authorList>
            <person name="De Miccolis Angelini R.M."/>
            <person name="Landi L."/>
            <person name="Abate D."/>
            <person name="Pollastro S."/>
            <person name="Romanazzi G."/>
            <person name="Faretra F."/>
        </authorList>
    </citation>
    <scope>NUCLEOTIDE SEQUENCE [LARGE SCALE GENOMIC DNA]</scope>
    <source>
        <strain evidence="9 10">Mlax316</strain>
    </source>
</reference>
<keyword evidence="4 7" id="KW-1133">Transmembrane helix</keyword>
<evidence type="ECO:0000256" key="3">
    <source>
        <dbReference type="ARBA" id="ARBA00022692"/>
    </source>
</evidence>
<feature type="transmembrane region" description="Helical" evidence="7">
    <location>
        <begin position="451"/>
        <end position="471"/>
    </location>
</feature>
<feature type="transmembrane region" description="Helical" evidence="7">
    <location>
        <begin position="409"/>
        <end position="431"/>
    </location>
</feature>
<dbReference type="AlphaFoldDB" id="A0A5N6KIA2"/>
<dbReference type="EMBL" id="VIGI01000002">
    <property type="protein sequence ID" value="KAB8303503.1"/>
    <property type="molecule type" value="Genomic_DNA"/>
</dbReference>
<name>A0A5N6KIA2_MONLA</name>
<feature type="transmembrane region" description="Helical" evidence="7">
    <location>
        <begin position="364"/>
        <end position="383"/>
    </location>
</feature>
<feature type="compositionally biased region" description="Basic and acidic residues" evidence="6">
    <location>
        <begin position="85"/>
        <end position="106"/>
    </location>
</feature>
<sequence length="590" mass="65658">MANNLGNLALDGGDPRIDGVGEVEVATTVRRNMHNPNVPFEEYLYFAKIQREQEKNGLGPDERERMYQEHLAGVDNVARKEIGDEKKALPDIGDEKKEPQPVDDSKPSSITNAHNISYVGAGEWETASRAARNATWGAVVYLITTDILGPSNAPYSVSQFGYVGGIMMYFFMGIMAFFAGWQIWRMFLKLDSDKWPMRTFGDLGFRIFGTHARHAINLLQSIQLLFNVGVIVISNGQGLSEMSKYKLCFSICILVWVLAGMVLGQIRSLQKFGYLANFAIWLNVLVIFMTMGVAAHSAPNYDAVFQSFGIAKAPITHTVWIPSGSTFDSQLSSAMQIVYAYGGAMLYCEFMAEMKRPLDFIKAQFVAEIFIFLCYLIFGLVVYSQQGQFTYNPANQGLSPYAWQTVTNALSLVSGLIAAVLYGNIGIKVIYQNIVEDLFGGPELTTKKGKIIWIAIVPLYWAFAFVLGSAVPQFTNISSLVAAVCIMQFTYTFPTLLYFGMIIKEDAMHPDETFDPATGEVHRIDTWRDMSRWKRGLAPRWWLKVFCFLFFLASAATAVLGMYTSIKSIIADFALGHATSFGCTSPVGYA</sequence>
<dbReference type="PANTHER" id="PTHR22950">
    <property type="entry name" value="AMINO ACID TRANSPORTER"/>
    <property type="match status" value="1"/>
</dbReference>
<evidence type="ECO:0000256" key="1">
    <source>
        <dbReference type="ARBA" id="ARBA00004141"/>
    </source>
</evidence>
<evidence type="ECO:0000259" key="8">
    <source>
        <dbReference type="Pfam" id="PF01490"/>
    </source>
</evidence>
<feature type="transmembrane region" description="Helical" evidence="7">
    <location>
        <begin position="477"/>
        <end position="499"/>
    </location>
</feature>
<dbReference type="Proteomes" id="UP000326757">
    <property type="component" value="Unassembled WGS sequence"/>
</dbReference>
<keyword evidence="10" id="KW-1185">Reference proteome</keyword>